<dbReference type="SUPFAM" id="SSF74650">
    <property type="entry name" value="Galactose mutarotase-like"/>
    <property type="match status" value="1"/>
</dbReference>
<dbReference type="Pfam" id="PF22907">
    <property type="entry name" value="Ams1-like_1st"/>
    <property type="match status" value="1"/>
</dbReference>
<dbReference type="SUPFAM" id="SSF88713">
    <property type="entry name" value="Glycoside hydrolase/deacetylase"/>
    <property type="match status" value="1"/>
</dbReference>
<dbReference type="SUPFAM" id="SSF88688">
    <property type="entry name" value="Families 57/38 glycoside transferase middle domain"/>
    <property type="match status" value="1"/>
</dbReference>
<dbReference type="GO" id="GO:0009313">
    <property type="term" value="P:oligosaccharide catabolic process"/>
    <property type="evidence" value="ECO:0007669"/>
    <property type="project" value="TreeGrafter"/>
</dbReference>
<dbReference type="Pfam" id="PF17677">
    <property type="entry name" value="Glyco_hydro38C2"/>
    <property type="match status" value="1"/>
</dbReference>
<dbReference type="InterPro" id="IPR054723">
    <property type="entry name" value="Ams1-like_N"/>
</dbReference>
<keyword evidence="2" id="KW-0479">Metal-binding</keyword>
<dbReference type="PANTHER" id="PTHR46017">
    <property type="entry name" value="ALPHA-MANNOSIDASE 2C1"/>
    <property type="match status" value="1"/>
</dbReference>
<dbReference type="Gene3D" id="2.70.98.30">
    <property type="entry name" value="Golgi alpha-mannosidase II, domain 4"/>
    <property type="match status" value="1"/>
</dbReference>
<feature type="region of interest" description="Disordered" evidence="5">
    <location>
        <begin position="451"/>
        <end position="477"/>
    </location>
</feature>
<keyword evidence="3" id="KW-0378">Hydrolase</keyword>
<dbReference type="KEGG" id="snw:BBN63_31230"/>
<dbReference type="Proteomes" id="UP000189677">
    <property type="component" value="Chromosome"/>
</dbReference>
<evidence type="ECO:0000256" key="4">
    <source>
        <dbReference type="ARBA" id="ARBA00023295"/>
    </source>
</evidence>
<dbReference type="SMART" id="SM00872">
    <property type="entry name" value="Alpha-mann_mid"/>
    <property type="match status" value="1"/>
</dbReference>
<dbReference type="AlphaFoldDB" id="A0A1U9R1M3"/>
<dbReference type="CDD" id="cd10789">
    <property type="entry name" value="GH38N_AMII_ER_cytosolic"/>
    <property type="match status" value="1"/>
</dbReference>
<dbReference type="Gene3D" id="1.20.1270.50">
    <property type="entry name" value="Glycoside hydrolase family 38, central domain"/>
    <property type="match status" value="1"/>
</dbReference>
<name>A0A1U9R1M3_STRNV</name>
<accession>A0A1U9R1M3</accession>
<evidence type="ECO:0000256" key="1">
    <source>
        <dbReference type="ARBA" id="ARBA00009792"/>
    </source>
</evidence>
<dbReference type="Pfam" id="PF01074">
    <property type="entry name" value="Glyco_hydro_38N"/>
    <property type="match status" value="1"/>
</dbReference>
<dbReference type="InterPro" id="IPR011013">
    <property type="entry name" value="Gal_mutarotase_sf_dom"/>
</dbReference>
<dbReference type="InterPro" id="IPR015341">
    <property type="entry name" value="Glyco_hydro_38_cen"/>
</dbReference>
<gene>
    <name evidence="7" type="ORF">BBN63_31230</name>
</gene>
<dbReference type="Pfam" id="PF07748">
    <property type="entry name" value="Glyco_hydro_38C"/>
    <property type="match status" value="1"/>
</dbReference>
<dbReference type="PANTHER" id="PTHR46017:SF1">
    <property type="entry name" value="ALPHA-MANNOSIDASE 2C1"/>
    <property type="match status" value="1"/>
</dbReference>
<dbReference type="Gene3D" id="2.60.40.2220">
    <property type="match status" value="1"/>
</dbReference>
<dbReference type="GO" id="GO:0006013">
    <property type="term" value="P:mannose metabolic process"/>
    <property type="evidence" value="ECO:0007669"/>
    <property type="project" value="InterPro"/>
</dbReference>
<dbReference type="OrthoDB" id="9772207at2"/>
<comment type="similarity">
    <text evidence="1">Belongs to the glycosyl hydrolase 38 family.</text>
</comment>
<evidence type="ECO:0000256" key="2">
    <source>
        <dbReference type="ARBA" id="ARBA00022723"/>
    </source>
</evidence>
<dbReference type="EMBL" id="CP018047">
    <property type="protein sequence ID" value="AQU69991.1"/>
    <property type="molecule type" value="Genomic_DNA"/>
</dbReference>
<proteinExistence type="inferred from homology"/>
<dbReference type="GO" id="GO:0030246">
    <property type="term" value="F:carbohydrate binding"/>
    <property type="evidence" value="ECO:0007669"/>
    <property type="project" value="InterPro"/>
</dbReference>
<dbReference type="InterPro" id="IPR041147">
    <property type="entry name" value="GH38_C"/>
</dbReference>
<dbReference type="GO" id="GO:0046872">
    <property type="term" value="F:metal ion binding"/>
    <property type="evidence" value="ECO:0007669"/>
    <property type="project" value="UniProtKB-KW"/>
</dbReference>
<protein>
    <submittedName>
        <fullName evidence="7">Alpha-mannosidase</fullName>
    </submittedName>
</protein>
<sequence length="1059" mass="114203">MHDRRKSGEARIAHFLDCRLRPALYTGRLPMEIGAWHIPGEPVPVDVALRAEYTPFVVGGTWGGGPWSTSWFRLGADIPERWAGLRVEAVVDLGGEGAEGLVHDEHGTPLQGLHPHNRTVTVTAAARGGEPVRLLVEAAANPAIDAATGAGAHFGDPVTAGDEPLHQLLRADLAVRDENIWQLIHDIDVLYSLMRALPAELPRRHEILRALERTVDAVDPRDIPGTAAYARDILAPALARRAHESAHTVAAVGHARSGAARLRPMRESVRASARAFSSMAALAEEYPELVFAASSAQQHAWMKDQHPHVFERIRKAVARGNWVPVGGMWVEPDAIVPGGESLARQLVHGRRFYREELGLDSDGVWLPGSGGMTGAIPQLAALTGARWLLGHTLAEHDTNSLPHHTFWWEGADGSRIFTHCPPAGAHHATLTGPELADVVAAYADKGGGSRSLLPFGGDRGADSDDGADREQDGPTREMLERARRLADLEGSPRVEIQHPAHFFRDALDEYPHAPVWRGEVYAQTHHGSYTSQARTKRGNRRSESLLREAELWSATAAVRDAVPYPYDELDALWKRVLLHQSRDILAGGAIAWVHEEAEQAHREIRRRLESLILRSAGGPDGDTVLNAGPRARREVVVLDRYRLTGPGAVEAGQPLSGGRLAVLAEAPGLGRGTAGLPLGGTAPVTVTAADPDRGGGHLLDNGLLRVHVDSAGLVRSARDLTADREAIAPGGAGNLLQLHRDDPARWSASGLDAPRADALGDPARGTRRDLDTASCVEVTDSGPLLGRIRVERGTGRSTVTQRLTLTAGSRALTIDTDVDWREQDTLLKAAWSLDVHAENSRGEIQYGHVERPTHENTSWDAARYEQWAHRWIHVGEHGWGVSLASDATYGYDVSRHTRADAGTTTLVRLSLLRAAHSPDPHADRGPHRFRHTLRPGADVGDAISEGYALNLPLRPGPSAGPAEPLVAVDDPDVVIEAVKLADDRSGDVVVRLYESRGGRARTTLTAGFPVAAVRETDLLEDTLAVRAHTGRSVALTLRPFQILTLRLVRGGGAEGGSGV</sequence>
<evidence type="ECO:0000313" key="7">
    <source>
        <dbReference type="EMBL" id="AQU69991.1"/>
    </source>
</evidence>
<evidence type="ECO:0000313" key="8">
    <source>
        <dbReference type="Proteomes" id="UP000189677"/>
    </source>
</evidence>
<dbReference type="Gene3D" id="3.20.110.10">
    <property type="entry name" value="Glycoside hydrolase 38, N terminal domain"/>
    <property type="match status" value="1"/>
</dbReference>
<dbReference type="InterPro" id="IPR028995">
    <property type="entry name" value="Glyco_hydro_57/38_cen_sf"/>
</dbReference>
<dbReference type="InterPro" id="IPR037094">
    <property type="entry name" value="Glyco_hydro_38_cen_sf"/>
</dbReference>
<feature type="region of interest" description="Disordered" evidence="5">
    <location>
        <begin position="747"/>
        <end position="767"/>
    </location>
</feature>
<dbReference type="InterPro" id="IPR011682">
    <property type="entry name" value="Glyco_hydro_38_C"/>
</dbReference>
<reference evidence="7 8" key="1">
    <citation type="submission" date="2016-11" db="EMBL/GenBank/DDBJ databases">
        <title>Complete genome sequence of Streptomyces niveus SCSIO 3406.</title>
        <authorList>
            <person name="Zhu Q."/>
            <person name="Cheng W."/>
            <person name="Song Y."/>
            <person name="Li Q."/>
            <person name="Ju J."/>
        </authorList>
    </citation>
    <scope>NUCLEOTIDE SEQUENCE [LARGE SCALE GENOMIC DNA]</scope>
    <source>
        <strain evidence="7 8">SCSIO 3406</strain>
    </source>
</reference>
<dbReference type="InterPro" id="IPR027291">
    <property type="entry name" value="Glyco_hydro_38_N_sf"/>
</dbReference>
<feature type="compositionally biased region" description="Basic and acidic residues" evidence="5">
    <location>
        <begin position="459"/>
        <end position="477"/>
    </location>
</feature>
<feature type="domain" description="Glycoside hydrolase family 38 central" evidence="6">
    <location>
        <begin position="523"/>
        <end position="601"/>
    </location>
</feature>
<keyword evidence="4" id="KW-0326">Glycosidase</keyword>
<organism evidence="7 8">
    <name type="scientific">Streptomyces niveus</name>
    <name type="common">Streptomyces spheroides</name>
    <dbReference type="NCBI Taxonomy" id="193462"/>
    <lineage>
        <taxon>Bacteria</taxon>
        <taxon>Bacillati</taxon>
        <taxon>Actinomycetota</taxon>
        <taxon>Actinomycetes</taxon>
        <taxon>Kitasatosporales</taxon>
        <taxon>Streptomycetaceae</taxon>
        <taxon>Streptomyces</taxon>
    </lineage>
</organism>
<keyword evidence="8" id="KW-1185">Reference proteome</keyword>
<dbReference type="InterPro" id="IPR000602">
    <property type="entry name" value="Glyco_hydro_38_N"/>
</dbReference>
<evidence type="ECO:0000256" key="3">
    <source>
        <dbReference type="ARBA" id="ARBA00022801"/>
    </source>
</evidence>
<dbReference type="GO" id="GO:0004559">
    <property type="term" value="F:alpha-mannosidase activity"/>
    <property type="evidence" value="ECO:0007669"/>
    <property type="project" value="InterPro"/>
</dbReference>
<evidence type="ECO:0000256" key="5">
    <source>
        <dbReference type="SAM" id="MobiDB-lite"/>
    </source>
</evidence>
<dbReference type="Pfam" id="PF09261">
    <property type="entry name" value="Alpha-mann_mid"/>
    <property type="match status" value="1"/>
</dbReference>
<dbReference type="InterPro" id="IPR011330">
    <property type="entry name" value="Glyco_hydro/deAcase_b/a-brl"/>
</dbReference>
<evidence type="ECO:0000259" key="6">
    <source>
        <dbReference type="SMART" id="SM00872"/>
    </source>
</evidence>
<dbReference type="RefSeq" id="WP_078078660.1">
    <property type="nucleotide sequence ID" value="NZ_CP018047.1"/>
</dbReference>
<dbReference type="FunFam" id="1.20.1270.50:FF:000004">
    <property type="entry name" value="alpha-mannosidase 2C1 isoform X1"/>
    <property type="match status" value="1"/>
</dbReference>